<dbReference type="SUPFAM" id="SSF54001">
    <property type="entry name" value="Cysteine proteinases"/>
    <property type="match status" value="1"/>
</dbReference>
<dbReference type="GO" id="GO:0008234">
    <property type="term" value="F:cysteine-type peptidase activity"/>
    <property type="evidence" value="ECO:0007669"/>
    <property type="project" value="UniProtKB-KW"/>
</dbReference>
<proteinExistence type="inferred from homology"/>
<dbReference type="OrthoDB" id="5836593at2759"/>
<dbReference type="InterPro" id="IPR025660">
    <property type="entry name" value="Pept_his_AS"/>
</dbReference>
<dbReference type="InterPro" id="IPR013320">
    <property type="entry name" value="ConA-like_dom_sf"/>
</dbReference>
<dbReference type="Proteomes" id="UP000319801">
    <property type="component" value="Unassembled WGS sequence"/>
</dbReference>
<dbReference type="InterPro" id="IPR019412">
    <property type="entry name" value="IML2/TPR_39"/>
</dbReference>
<reference evidence="11 12" key="1">
    <citation type="journal article" date="2019" name="Genome Biol. Evol.">
        <title>Whole-Genome Sequencing of the Giant Devil Catfish, Bagarius yarrelli.</title>
        <authorList>
            <person name="Jiang W."/>
            <person name="Lv Y."/>
            <person name="Cheng L."/>
            <person name="Yang K."/>
            <person name="Chao B."/>
            <person name="Wang X."/>
            <person name="Li Y."/>
            <person name="Pan X."/>
            <person name="You X."/>
            <person name="Zhang Y."/>
            <person name="Yang J."/>
            <person name="Li J."/>
            <person name="Zhang X."/>
            <person name="Liu S."/>
            <person name="Sun C."/>
            <person name="Yang J."/>
            <person name="Shi Q."/>
        </authorList>
    </citation>
    <scope>NUCLEOTIDE SEQUENCE [LARGE SCALE GENOMIC DNA]</scope>
    <source>
        <strain evidence="11">JWS20170419001</strain>
        <tissue evidence="11">Muscle</tissue>
    </source>
</reference>
<evidence type="ECO:0000256" key="6">
    <source>
        <dbReference type="ARBA" id="ARBA00023145"/>
    </source>
</evidence>
<keyword evidence="3" id="KW-0378">Hydrolase</keyword>
<keyword evidence="12" id="KW-1185">Reference proteome</keyword>
<dbReference type="Gene3D" id="2.60.120.200">
    <property type="match status" value="4"/>
</dbReference>
<dbReference type="InterPro" id="IPR000169">
    <property type="entry name" value="Pept_cys_AS"/>
</dbReference>
<dbReference type="SMART" id="SM00645">
    <property type="entry name" value="Pept_C1"/>
    <property type="match status" value="1"/>
</dbReference>
<dbReference type="GO" id="GO:0060271">
    <property type="term" value="P:cilium assembly"/>
    <property type="evidence" value="ECO:0007669"/>
    <property type="project" value="TreeGrafter"/>
</dbReference>
<accession>A0A556TS86</accession>
<dbReference type="CDD" id="cd00110">
    <property type="entry name" value="LamG"/>
    <property type="match status" value="3"/>
</dbReference>
<organism evidence="11 12">
    <name type="scientific">Bagarius yarrelli</name>
    <name type="common">Goonch</name>
    <name type="synonym">Bagrus yarrelli</name>
    <dbReference type="NCBI Taxonomy" id="175774"/>
    <lineage>
        <taxon>Eukaryota</taxon>
        <taxon>Metazoa</taxon>
        <taxon>Chordata</taxon>
        <taxon>Craniata</taxon>
        <taxon>Vertebrata</taxon>
        <taxon>Euteleostomi</taxon>
        <taxon>Actinopterygii</taxon>
        <taxon>Neopterygii</taxon>
        <taxon>Teleostei</taxon>
        <taxon>Ostariophysi</taxon>
        <taxon>Siluriformes</taxon>
        <taxon>Sisoridae</taxon>
        <taxon>Sisorinae</taxon>
        <taxon>Bagarius</taxon>
    </lineage>
</organism>
<dbReference type="Pfam" id="PF08246">
    <property type="entry name" value="Inhibitor_I29"/>
    <property type="match status" value="1"/>
</dbReference>
<feature type="chain" id="PRO_5022229472" evidence="9">
    <location>
        <begin position="31"/>
        <end position="2064"/>
    </location>
</feature>
<dbReference type="InterPro" id="IPR002049">
    <property type="entry name" value="LE_dom"/>
</dbReference>
<dbReference type="SUPFAM" id="SSF49899">
    <property type="entry name" value="Concanavalin A-like lectins/glucanases"/>
    <property type="match status" value="4"/>
</dbReference>
<dbReference type="CDD" id="cd02248">
    <property type="entry name" value="Peptidase_C1A"/>
    <property type="match status" value="1"/>
</dbReference>
<dbReference type="EMBL" id="VCAZ01000015">
    <property type="protein sequence ID" value="TSK53716.1"/>
    <property type="molecule type" value="Genomic_DNA"/>
</dbReference>
<dbReference type="PROSITE" id="PS00639">
    <property type="entry name" value="THIOL_PROTEASE_HIS"/>
    <property type="match status" value="1"/>
</dbReference>
<dbReference type="FunFam" id="3.90.70.10:FF:000006">
    <property type="entry name" value="Cathepsin S"/>
    <property type="match status" value="1"/>
</dbReference>
<dbReference type="CDD" id="cd00055">
    <property type="entry name" value="EGF_Lam"/>
    <property type="match status" value="1"/>
</dbReference>
<dbReference type="GO" id="GO:0032474">
    <property type="term" value="P:otolith morphogenesis"/>
    <property type="evidence" value="ECO:0007669"/>
    <property type="project" value="TreeGrafter"/>
</dbReference>
<sequence length="2064" mass="231084">MDRGHWIVLVSRSLMVSLFVSMPLSMAVESEEDAPSEWKLWKRSNGVDYEEESYDTKRRGIWEKNKKLIEDNNRKYYMGMTEFTMAMNKFGDLTRLEYRQLLGANVNGNGHKKGKTANARKLRYNARRLRLTSVDYRQRGYITEVKDQGYCGSCWAFSTTGAIEGQMFKKTGQLVSLSEQNLVDCSWSYGTYGCNGAWMANAYDYVINNGLQATKTYPYTSVDTQPCLYDSSKVVAQISDYRFIPTGDEQALADALATIGPITVAIDADHSSFLFYSSGIFEESRCNPNNLSHAVLLVGYGSEGGKDFWIIKNSLAVSGVCLADHGSIHSQLQLKKNRENPSLRSKKYCDPTYNNHTGGDILDCGPGQYRVRVQGTGLNRGHCVPCNCNGLSNECDRNTGKCLREITVSAVQRDTTAVLLLGHADCVHVLSHIHLTVLPLVVCVLEIILSAYAKQVILEPAVKVLDYIMNNFISPLNSTWATAEQIAQDPMSWITGLKELKESVIQVEKAVNKTILVNAGNEVLLSDIMNHRIMFEKKQDDILSHLPIIKRTLKDIKDLQNMMSNLKNVYARLAAELDGATSQLIKRLNNLSNATTIDDTVRKAEEHAQELMDLSMLFQMSLLNFTNITDVHKAIDMSTAFGNIVNDIKEAEVAATEATKAADHALAEVKAQDLNKMAEELKEAANSLDEKANEADSSLKEAAVKYNKIKENLNKAKRKKRNILRDIQSLKAEMKIINRDFIGALLKQAKNAVWAANKAVNNNTARLMTIENELDKVKIPSGNSNVDNILNSVNETLDELNKFYPNLTSSLAEVANQSSRLTSRANMSKSITRIKDMIEGTRELANTIRGPILFSGESLIELRPPKNLVDLKAFTAMDLMLNRPKKSSRSQRRSEEEENLFVLYLGNKNIQKDFIGMVVLDGVLYCVYKLGGITYKLKTQEITRSSSKSSFMDRVDFSRIYQDAEVIYTQHYTSSEPKNLPTLTNQPNTTVNLLDLGGDEVVFYVGGYPDDFTPPLELQYPKFKGCIEFKTLNEYIVSLYNFQRAVNIKNTDRCLRGETREERKYFDGTGYGKIDVVSGRSVRFFVLSRQENALLLFMGNENSHFTLTVERGYVILRQTENNQTKTLSSKEKVFPVVYLQNIKILQSLKQTEMNVSGSGVNILINYRVYTQAYIGGIPSAIAERLNINHPALRGCLKGLEVDVAMKFSEAIGIHPGCPLALLGVHEVALDRESSLAVTPNITKPNLATMVSLGFKTTQSSGVLLHIGDMDSGFELSLVDGHVEMKDSTTKLMSKNRYDEGRWHYVTIFRNSTGMELNVDNSDRGDAQTMVTGSIVQDTDVILGKGTMEKRFIPIDLSNFTQTGVVSFGLCNTQQQPLSITAKRSLRRRGNIKANATKTDCSQRVDEIMAYHLNTRSQLQYIIPTEDLSYRPHIFLDIRTRSADGLLLHITDKQGFAHVILYIEGGKVKLFVGDGTLTYYQRKINNGNWHNGKHLPQTSVTGCIHNIMFNGVYIGEPAFNHGGAPCFNGAAQEGVYFAGGGSHVIVGREQHQHHLQVEMKAELDDAELALQGISMLLNNGFKESDELFRRYRTQSPLMSFGASFVSFLNAMMTFEEEKMQMACDDLRTTEKLCESDNAGVIETIRNKIKKSMDSQTSGSVIVDRLQRQIIVADCQVYLAVLLFIKQELSAYIKGGWILRKAWKMYNKCYSDINQLQEACRRHSIDQANHNTPDSNSGLTEEALGRLKGSVSFGYGLFHLCISMVPPHLLKIVNLLGFPGDRHQGLASLIYASESKDMKAPLATLALLWYHTVVQPFFALDGSDSRAGLLEAKTILQKKAVIYPNSSLFIFFKGRVQRLECQINGALASFHDALEFASDQREIQHVCLYEIVCQGASGDLEGANSVFRDVPKLFKRKNNQIEQFAFRRAERLRKLGATQELCILGVVEVLYLWKALANCSSSKLQLMSQVLQDLDDPVCLGLKHLLLGAIQKCLGNIKDAVQSYQMAARDELGRLSNSYIQPYAYYELGCVLLAKPEENCTGYDFENRLHVRIHTALASVKDVVPL</sequence>
<dbReference type="InterPro" id="IPR000668">
    <property type="entry name" value="Peptidase_C1A_C"/>
</dbReference>
<keyword evidence="8" id="KW-0175">Coiled coil</keyword>
<evidence type="ECO:0000259" key="10">
    <source>
        <dbReference type="PROSITE" id="PS50025"/>
    </source>
</evidence>
<dbReference type="GO" id="GO:0006508">
    <property type="term" value="P:proteolysis"/>
    <property type="evidence" value="ECO:0007669"/>
    <property type="project" value="UniProtKB-KW"/>
</dbReference>
<dbReference type="Gene3D" id="3.90.70.10">
    <property type="entry name" value="Cysteine proteinases"/>
    <property type="match status" value="1"/>
</dbReference>
<evidence type="ECO:0000313" key="11">
    <source>
        <dbReference type="EMBL" id="TSK53716.1"/>
    </source>
</evidence>
<dbReference type="PRINTS" id="PR00705">
    <property type="entry name" value="PAPAIN"/>
</dbReference>
<evidence type="ECO:0000256" key="2">
    <source>
        <dbReference type="ARBA" id="ARBA00022670"/>
    </source>
</evidence>
<comment type="similarity">
    <text evidence="1">Belongs to the peptidase C1 family.</text>
</comment>
<dbReference type="PANTHER" id="PTHR31859">
    <property type="entry name" value="TETRATRICOPEPTIDE REPEAT PROTEIN 39 FAMILY MEMBER"/>
    <property type="match status" value="1"/>
</dbReference>
<dbReference type="InterPro" id="IPR001791">
    <property type="entry name" value="Laminin_G"/>
</dbReference>
<evidence type="ECO:0000256" key="7">
    <source>
        <dbReference type="PROSITE-ProRule" id="PRU00122"/>
    </source>
</evidence>
<dbReference type="PANTHER" id="PTHR31859:SF1">
    <property type="entry name" value="TETRATRICOPEPTIDE REPEAT PROTEIN 39C"/>
    <property type="match status" value="1"/>
</dbReference>
<dbReference type="PROSITE" id="PS50025">
    <property type="entry name" value="LAM_G_DOMAIN"/>
    <property type="match status" value="1"/>
</dbReference>
<dbReference type="SMART" id="SM00848">
    <property type="entry name" value="Inhibitor_I29"/>
    <property type="match status" value="1"/>
</dbReference>
<evidence type="ECO:0000256" key="8">
    <source>
        <dbReference type="SAM" id="Coils"/>
    </source>
</evidence>
<evidence type="ECO:0000256" key="4">
    <source>
        <dbReference type="ARBA" id="ARBA00022803"/>
    </source>
</evidence>
<dbReference type="InterPro" id="IPR039417">
    <property type="entry name" value="Peptidase_C1A_papain-like"/>
</dbReference>
<keyword evidence="9" id="KW-0732">Signal</keyword>
<feature type="signal peptide" evidence="9">
    <location>
        <begin position="1"/>
        <end position="30"/>
    </location>
</feature>
<evidence type="ECO:0000256" key="9">
    <source>
        <dbReference type="SAM" id="SignalP"/>
    </source>
</evidence>
<dbReference type="Pfam" id="PF06009">
    <property type="entry name" value="Laminin_II"/>
    <property type="match status" value="1"/>
</dbReference>
<keyword evidence="6" id="KW-0865">Zymogen</keyword>
<dbReference type="PROSITE" id="PS00139">
    <property type="entry name" value="THIOL_PROTEASE_CYS"/>
    <property type="match status" value="1"/>
</dbReference>
<dbReference type="Pfam" id="PF00112">
    <property type="entry name" value="Peptidase_C1"/>
    <property type="match status" value="1"/>
</dbReference>
<dbReference type="Pfam" id="PF02210">
    <property type="entry name" value="Laminin_G_2"/>
    <property type="match status" value="2"/>
</dbReference>
<dbReference type="InterPro" id="IPR010307">
    <property type="entry name" value="Laminin_dom_II"/>
</dbReference>
<feature type="domain" description="Laminin G" evidence="10">
    <location>
        <begin position="1225"/>
        <end position="1400"/>
    </location>
</feature>
<dbReference type="InterPro" id="IPR038765">
    <property type="entry name" value="Papain-like_cys_pep_sf"/>
</dbReference>
<keyword evidence="4" id="KW-0802">TPR repeat</keyword>
<keyword evidence="2" id="KW-0645">Protease</keyword>
<evidence type="ECO:0000256" key="3">
    <source>
        <dbReference type="ARBA" id="ARBA00022801"/>
    </source>
</evidence>
<dbReference type="Pfam" id="PF10300">
    <property type="entry name" value="Iml2-TPR_39"/>
    <property type="match status" value="2"/>
</dbReference>
<comment type="caution">
    <text evidence="7">Lacks conserved residue(s) required for the propagation of feature annotation.</text>
</comment>
<evidence type="ECO:0000256" key="5">
    <source>
        <dbReference type="ARBA" id="ARBA00022807"/>
    </source>
</evidence>
<feature type="coiled-coil region" evidence="8">
    <location>
        <begin position="549"/>
        <end position="583"/>
    </location>
</feature>
<gene>
    <name evidence="11" type="ORF">Baya_3276</name>
</gene>
<keyword evidence="5" id="KW-0788">Thiol protease</keyword>
<protein>
    <submittedName>
        <fullName evidence="11">Tetratricopeptide repeat protein 39C</fullName>
    </submittedName>
</protein>
<feature type="coiled-coil region" evidence="8">
    <location>
        <begin position="648"/>
        <end position="740"/>
    </location>
</feature>
<evidence type="ECO:0000256" key="1">
    <source>
        <dbReference type="ARBA" id="ARBA00008455"/>
    </source>
</evidence>
<comment type="caution">
    <text evidence="11">The sequence shown here is derived from an EMBL/GenBank/DDBJ whole genome shotgun (WGS) entry which is preliminary data.</text>
</comment>
<name>A0A556TS86_BAGYA</name>
<evidence type="ECO:0000313" key="12">
    <source>
        <dbReference type="Proteomes" id="UP000319801"/>
    </source>
</evidence>
<dbReference type="InterPro" id="IPR013201">
    <property type="entry name" value="Prot_inhib_I29"/>
</dbReference>
<dbReference type="SMART" id="SM00282">
    <property type="entry name" value="LamG"/>
    <property type="match status" value="2"/>
</dbReference>
<dbReference type="GO" id="GO:0007155">
    <property type="term" value="P:cell adhesion"/>
    <property type="evidence" value="ECO:0007669"/>
    <property type="project" value="InterPro"/>
</dbReference>